<protein>
    <submittedName>
        <fullName evidence="1">Uncharacterized protein</fullName>
    </submittedName>
</protein>
<name>A0A7M5WJT6_9CNID</name>
<dbReference type="GeneID" id="136808013"/>
<dbReference type="Proteomes" id="UP000594262">
    <property type="component" value="Unplaced"/>
</dbReference>
<evidence type="ECO:0000313" key="2">
    <source>
        <dbReference type="Proteomes" id="UP000594262"/>
    </source>
</evidence>
<organism evidence="1 2">
    <name type="scientific">Clytia hemisphaerica</name>
    <dbReference type="NCBI Taxonomy" id="252671"/>
    <lineage>
        <taxon>Eukaryota</taxon>
        <taxon>Metazoa</taxon>
        <taxon>Cnidaria</taxon>
        <taxon>Hydrozoa</taxon>
        <taxon>Hydroidolina</taxon>
        <taxon>Leptothecata</taxon>
        <taxon>Obeliida</taxon>
        <taxon>Clytiidae</taxon>
        <taxon>Clytia</taxon>
    </lineage>
</organism>
<evidence type="ECO:0000313" key="1">
    <source>
        <dbReference type="EnsemblMetazoa" id="CLYHEMP005639.1"/>
    </source>
</evidence>
<reference evidence="1" key="1">
    <citation type="submission" date="2021-01" db="UniProtKB">
        <authorList>
            <consortium name="EnsemblMetazoa"/>
        </authorList>
    </citation>
    <scope>IDENTIFICATION</scope>
</reference>
<dbReference type="EnsemblMetazoa" id="CLYHEMT005639.1">
    <property type="protein sequence ID" value="CLYHEMP005639.1"/>
    <property type="gene ID" value="CLYHEMG005639"/>
</dbReference>
<proteinExistence type="predicted"/>
<dbReference type="RefSeq" id="XP_066920752.1">
    <property type="nucleotide sequence ID" value="XM_067064651.1"/>
</dbReference>
<accession>A0A7M5WJT6</accession>
<sequence>MDYDSFRLKTGLAFPIPVVQRLPLEQHQQRVPRHSFNKVDSLTNCHCPEAEQMSPKKNRGRGNTKPLESFERLHRSAAVCGKGCYGEKRPEEFYDIFLASSVKESKAYQEVLKQREEEAGEQVVSYLPDCDIPQAIENLQKEGISSVDHTTFDSGVSLGNSSSLAQNSVLSNAERIEKEEILEHLRYQKTKKVYKHKKTSKTSLNI</sequence>
<dbReference type="AlphaFoldDB" id="A0A7M5WJT6"/>
<keyword evidence="2" id="KW-1185">Reference proteome</keyword>